<dbReference type="AlphaFoldDB" id="A0AAN9IDG3"/>
<name>A0AAN9IDG3_CROPI</name>
<reference evidence="1 2" key="1">
    <citation type="submission" date="2024-01" db="EMBL/GenBank/DDBJ databases">
        <title>The genomes of 5 underutilized Papilionoideae crops provide insights into root nodulation and disease resistanc.</title>
        <authorList>
            <person name="Yuan L."/>
        </authorList>
    </citation>
    <scope>NUCLEOTIDE SEQUENCE [LARGE SCALE GENOMIC DNA]</scope>
    <source>
        <strain evidence="1">ZHUSHIDOU_FW_LH</strain>
        <tissue evidence="1">Leaf</tissue>
    </source>
</reference>
<evidence type="ECO:0000313" key="1">
    <source>
        <dbReference type="EMBL" id="KAK7273025.1"/>
    </source>
</evidence>
<dbReference type="EMBL" id="JAYWIO010000003">
    <property type="protein sequence ID" value="KAK7273025.1"/>
    <property type="molecule type" value="Genomic_DNA"/>
</dbReference>
<comment type="caution">
    <text evidence="1">The sequence shown here is derived from an EMBL/GenBank/DDBJ whole genome shotgun (WGS) entry which is preliminary data.</text>
</comment>
<accession>A0AAN9IDG3</accession>
<keyword evidence="2" id="KW-1185">Reference proteome</keyword>
<organism evidence="1 2">
    <name type="scientific">Crotalaria pallida</name>
    <name type="common">Smooth rattlebox</name>
    <name type="synonym">Crotalaria striata</name>
    <dbReference type="NCBI Taxonomy" id="3830"/>
    <lineage>
        <taxon>Eukaryota</taxon>
        <taxon>Viridiplantae</taxon>
        <taxon>Streptophyta</taxon>
        <taxon>Embryophyta</taxon>
        <taxon>Tracheophyta</taxon>
        <taxon>Spermatophyta</taxon>
        <taxon>Magnoliopsida</taxon>
        <taxon>eudicotyledons</taxon>
        <taxon>Gunneridae</taxon>
        <taxon>Pentapetalae</taxon>
        <taxon>rosids</taxon>
        <taxon>fabids</taxon>
        <taxon>Fabales</taxon>
        <taxon>Fabaceae</taxon>
        <taxon>Papilionoideae</taxon>
        <taxon>50 kb inversion clade</taxon>
        <taxon>genistoids sensu lato</taxon>
        <taxon>core genistoids</taxon>
        <taxon>Crotalarieae</taxon>
        <taxon>Crotalaria</taxon>
    </lineage>
</organism>
<evidence type="ECO:0000313" key="2">
    <source>
        <dbReference type="Proteomes" id="UP001372338"/>
    </source>
</evidence>
<sequence>MGKVSSELSPELRQLMSTSTCSSLKEEADDLVRNGKSLRVSSPCGKNDMFDIFEVMKKRNRVARRDRGSKTGGLDFIAIQESNMEHVEKSLYDYLWGSIDYD</sequence>
<proteinExistence type="predicted"/>
<protein>
    <submittedName>
        <fullName evidence="1">Uncharacterized protein</fullName>
    </submittedName>
</protein>
<dbReference type="Proteomes" id="UP001372338">
    <property type="component" value="Unassembled WGS sequence"/>
</dbReference>
<gene>
    <name evidence="1" type="ORF">RIF29_14071</name>
</gene>